<evidence type="ECO:0000313" key="11">
    <source>
        <dbReference type="Proteomes" id="UP000276349"/>
    </source>
</evidence>
<comment type="subcellular location">
    <subcellularLocation>
        <location evidence="1">Cell membrane</location>
        <topology evidence="1">Multi-pass membrane protein</topology>
    </subcellularLocation>
</comment>
<feature type="transmembrane region" description="Helical" evidence="9">
    <location>
        <begin position="255"/>
        <end position="275"/>
    </location>
</feature>
<dbReference type="EMBL" id="RXNR01000037">
    <property type="protein sequence ID" value="RTQ91843.1"/>
    <property type="molecule type" value="Genomic_DNA"/>
</dbReference>
<evidence type="ECO:0000313" key="10">
    <source>
        <dbReference type="EMBL" id="RTQ91843.1"/>
    </source>
</evidence>
<dbReference type="CDD" id="cd06582">
    <property type="entry name" value="TM_PBP1_LivH_like"/>
    <property type="match status" value="1"/>
</dbReference>
<evidence type="ECO:0000256" key="3">
    <source>
        <dbReference type="ARBA" id="ARBA00022475"/>
    </source>
</evidence>
<dbReference type="GO" id="GO:0006865">
    <property type="term" value="P:amino acid transport"/>
    <property type="evidence" value="ECO:0007669"/>
    <property type="project" value="UniProtKB-KW"/>
</dbReference>
<dbReference type="GO" id="GO:0005886">
    <property type="term" value="C:plasma membrane"/>
    <property type="evidence" value="ECO:0007669"/>
    <property type="project" value="UniProtKB-SubCell"/>
</dbReference>
<keyword evidence="4 9" id="KW-0812">Transmembrane</keyword>
<evidence type="ECO:0000256" key="1">
    <source>
        <dbReference type="ARBA" id="ARBA00004651"/>
    </source>
</evidence>
<dbReference type="PANTHER" id="PTHR11795">
    <property type="entry name" value="BRANCHED-CHAIN AMINO ACID TRANSPORT SYSTEM PERMEASE PROTEIN LIVH"/>
    <property type="match status" value="1"/>
</dbReference>
<feature type="transmembrane region" description="Helical" evidence="9">
    <location>
        <begin position="220"/>
        <end position="248"/>
    </location>
</feature>
<dbReference type="Proteomes" id="UP000276349">
    <property type="component" value="Unassembled WGS sequence"/>
</dbReference>
<evidence type="ECO:0000256" key="7">
    <source>
        <dbReference type="ARBA" id="ARBA00023136"/>
    </source>
</evidence>
<keyword evidence="11" id="KW-1185">Reference proteome</keyword>
<feature type="transmembrane region" description="Helical" evidence="9">
    <location>
        <begin position="177"/>
        <end position="200"/>
    </location>
</feature>
<feature type="transmembrane region" description="Helical" evidence="9">
    <location>
        <begin position="12"/>
        <end position="30"/>
    </location>
</feature>
<comment type="similarity">
    <text evidence="8">Belongs to the binding-protein-dependent transport system permease family. LivHM subfamily.</text>
</comment>
<dbReference type="InterPro" id="IPR001851">
    <property type="entry name" value="ABC_transp_permease"/>
</dbReference>
<feature type="transmembrane region" description="Helical" evidence="9">
    <location>
        <begin position="138"/>
        <end position="157"/>
    </location>
</feature>
<organism evidence="10 11">
    <name type="scientific">Lysinibacillus telephonicus</name>
    <dbReference type="NCBI Taxonomy" id="1714840"/>
    <lineage>
        <taxon>Bacteria</taxon>
        <taxon>Bacillati</taxon>
        <taxon>Bacillota</taxon>
        <taxon>Bacilli</taxon>
        <taxon>Bacillales</taxon>
        <taxon>Bacillaceae</taxon>
        <taxon>Lysinibacillus</taxon>
    </lineage>
</organism>
<evidence type="ECO:0000256" key="6">
    <source>
        <dbReference type="ARBA" id="ARBA00022989"/>
    </source>
</evidence>
<sequence length="287" mass="30966">MSIYIVQLLTGVAYGMLYFMIAAGLTIILGVMNVVNLAHGAFFLLGTYFAFTFMSLHLNFWLALLLAVIVTAILGIIIEKLLINKLYGKELEQVLLTFGLTFVIADCAKWIWGTEMQTIAVPELLNSSITIGEMVFPAYRLFVVLVGCILAVILWYLESRTRVGAIIRAGVDDRAMVAALGINVRLVFTGVFAFGAGLAGLSGVLGGPLIGMYTGMDSDILVTSLIVVVIGGLGSWKGSFVGAILIGLIETLGKIWFPSLSMLIVFLLMVVVLMIRPQGLYGKVVSQ</sequence>
<comment type="caution">
    <text evidence="10">The sequence shown here is derived from an EMBL/GenBank/DDBJ whole genome shotgun (WGS) entry which is preliminary data.</text>
</comment>
<keyword evidence="6 9" id="KW-1133">Transmembrane helix</keyword>
<dbReference type="InterPro" id="IPR052157">
    <property type="entry name" value="BCAA_transport_permease"/>
</dbReference>
<feature type="transmembrane region" description="Helical" evidence="9">
    <location>
        <begin position="60"/>
        <end position="82"/>
    </location>
</feature>
<dbReference type="Pfam" id="PF02653">
    <property type="entry name" value="BPD_transp_2"/>
    <property type="match status" value="1"/>
</dbReference>
<keyword evidence="3" id="KW-1003">Cell membrane</keyword>
<dbReference type="OrthoDB" id="9807115at2"/>
<reference evidence="10 11" key="1">
    <citation type="submission" date="2018-12" db="EMBL/GenBank/DDBJ databases">
        <authorList>
            <person name="Yu L."/>
        </authorList>
    </citation>
    <scope>NUCLEOTIDE SEQUENCE [LARGE SCALE GENOMIC DNA]</scope>
    <source>
        <strain evidence="10 11">S5H2222</strain>
    </source>
</reference>
<keyword evidence="7 9" id="KW-0472">Membrane</keyword>
<evidence type="ECO:0000256" key="2">
    <source>
        <dbReference type="ARBA" id="ARBA00022448"/>
    </source>
</evidence>
<dbReference type="AlphaFoldDB" id="A0A3S0HJT0"/>
<proteinExistence type="inferred from homology"/>
<dbReference type="RefSeq" id="WP_126294900.1">
    <property type="nucleotide sequence ID" value="NZ_CP155468.1"/>
</dbReference>
<dbReference type="PANTHER" id="PTHR11795:SF442">
    <property type="entry name" value="ABC TRANSPORTER ATP-BINDING PROTEIN"/>
    <property type="match status" value="1"/>
</dbReference>
<dbReference type="GO" id="GO:0022857">
    <property type="term" value="F:transmembrane transporter activity"/>
    <property type="evidence" value="ECO:0007669"/>
    <property type="project" value="InterPro"/>
</dbReference>
<name>A0A3S0HJT0_9BACI</name>
<evidence type="ECO:0000256" key="4">
    <source>
        <dbReference type="ARBA" id="ARBA00022692"/>
    </source>
</evidence>
<keyword evidence="2" id="KW-0813">Transport</keyword>
<evidence type="ECO:0000256" key="5">
    <source>
        <dbReference type="ARBA" id="ARBA00022970"/>
    </source>
</evidence>
<evidence type="ECO:0000256" key="8">
    <source>
        <dbReference type="ARBA" id="ARBA00037998"/>
    </source>
</evidence>
<accession>A0A3S0HJT0</accession>
<gene>
    <name evidence="10" type="ORF">EKG35_12975</name>
</gene>
<feature type="transmembrane region" description="Helical" evidence="9">
    <location>
        <begin position="94"/>
        <end position="112"/>
    </location>
</feature>
<keyword evidence="5" id="KW-0029">Amino-acid transport</keyword>
<evidence type="ECO:0000256" key="9">
    <source>
        <dbReference type="SAM" id="Phobius"/>
    </source>
</evidence>
<protein>
    <submittedName>
        <fullName evidence="10">Branched-chain amino acid ABC transporter permease</fullName>
    </submittedName>
</protein>
<feature type="transmembrane region" description="Helical" evidence="9">
    <location>
        <begin position="37"/>
        <end position="54"/>
    </location>
</feature>